<evidence type="ECO:0000256" key="3">
    <source>
        <dbReference type="ARBA" id="ARBA00023163"/>
    </source>
</evidence>
<reference evidence="5 6" key="1">
    <citation type="submission" date="2018-07" db="EMBL/GenBank/DDBJ databases">
        <authorList>
            <person name="Quirk P.G."/>
            <person name="Krulwich T.A."/>
        </authorList>
    </citation>
    <scope>NUCLEOTIDE SEQUENCE [LARGE SCALE GENOMIC DNA]</scope>
    <source>
        <strain evidence="5 6">CC-BB4</strain>
    </source>
</reference>
<dbReference type="PRINTS" id="PR00778">
    <property type="entry name" value="HTHARSR"/>
</dbReference>
<dbReference type="OrthoDB" id="194599at2"/>
<dbReference type="PROSITE" id="PS50987">
    <property type="entry name" value="HTH_ARSR_2"/>
    <property type="match status" value="1"/>
</dbReference>
<dbReference type="PANTHER" id="PTHR33154:SF28">
    <property type="entry name" value="HTH-TYPE TRANSCRIPTIONAL REGULATOR YGAV-RELATED"/>
    <property type="match status" value="1"/>
</dbReference>
<dbReference type="SUPFAM" id="SSF46785">
    <property type="entry name" value="Winged helix' DNA-binding domain"/>
    <property type="match status" value="1"/>
</dbReference>
<gene>
    <name evidence="5" type="ORF">DW352_03675</name>
</gene>
<dbReference type="Gene3D" id="1.10.10.10">
    <property type="entry name" value="Winged helix-like DNA-binding domain superfamily/Winged helix DNA-binding domain"/>
    <property type="match status" value="1"/>
</dbReference>
<protein>
    <submittedName>
        <fullName evidence="5">Transcriptional regulator</fullName>
    </submittedName>
</protein>
<evidence type="ECO:0000259" key="4">
    <source>
        <dbReference type="PROSITE" id="PS50987"/>
    </source>
</evidence>
<evidence type="ECO:0000256" key="2">
    <source>
        <dbReference type="ARBA" id="ARBA00023125"/>
    </source>
</evidence>
<dbReference type="Pfam" id="PF01022">
    <property type="entry name" value="HTH_5"/>
    <property type="match status" value="1"/>
</dbReference>
<dbReference type="GO" id="GO:0003700">
    <property type="term" value="F:DNA-binding transcription factor activity"/>
    <property type="evidence" value="ECO:0007669"/>
    <property type="project" value="InterPro"/>
</dbReference>
<accession>A0A346A3U5</accession>
<feature type="domain" description="HTH arsR-type" evidence="4">
    <location>
        <begin position="4"/>
        <end position="96"/>
    </location>
</feature>
<sequence length="96" mass="10567">MAELERKAAEAAALLKLLANENRLLILCRLALKGEMAVGDLVSAVGLSQSALSQHLAKMREEGLLATRREAQTVFYRIADQNAARLLMLLKDIYCP</sequence>
<dbReference type="GO" id="GO:0003677">
    <property type="term" value="F:DNA binding"/>
    <property type="evidence" value="ECO:0007669"/>
    <property type="project" value="UniProtKB-KW"/>
</dbReference>
<dbReference type="SMART" id="SM00418">
    <property type="entry name" value="HTH_ARSR"/>
    <property type="match status" value="1"/>
</dbReference>
<organism evidence="5 6">
    <name type="scientific">Pseudolabrys taiwanensis</name>
    <dbReference type="NCBI Taxonomy" id="331696"/>
    <lineage>
        <taxon>Bacteria</taxon>
        <taxon>Pseudomonadati</taxon>
        <taxon>Pseudomonadota</taxon>
        <taxon>Alphaproteobacteria</taxon>
        <taxon>Hyphomicrobiales</taxon>
        <taxon>Xanthobacteraceae</taxon>
        <taxon>Pseudolabrys</taxon>
    </lineage>
</organism>
<keyword evidence="1" id="KW-0805">Transcription regulation</keyword>
<dbReference type="AlphaFoldDB" id="A0A346A3U5"/>
<dbReference type="InterPro" id="IPR051081">
    <property type="entry name" value="HTH_MetalResp_TranReg"/>
</dbReference>
<evidence type="ECO:0000256" key="1">
    <source>
        <dbReference type="ARBA" id="ARBA00023015"/>
    </source>
</evidence>
<dbReference type="NCBIfam" id="NF033788">
    <property type="entry name" value="HTH_metalloreg"/>
    <property type="match status" value="1"/>
</dbReference>
<dbReference type="Proteomes" id="UP000254889">
    <property type="component" value="Chromosome"/>
</dbReference>
<keyword evidence="3" id="KW-0804">Transcription</keyword>
<dbReference type="EMBL" id="CP031417">
    <property type="protein sequence ID" value="AXK83842.1"/>
    <property type="molecule type" value="Genomic_DNA"/>
</dbReference>
<dbReference type="KEGG" id="ptaw:DW352_03675"/>
<dbReference type="InterPro" id="IPR001845">
    <property type="entry name" value="HTH_ArsR_DNA-bd_dom"/>
</dbReference>
<evidence type="ECO:0000313" key="6">
    <source>
        <dbReference type="Proteomes" id="UP000254889"/>
    </source>
</evidence>
<keyword evidence="2" id="KW-0238">DNA-binding</keyword>
<dbReference type="InterPro" id="IPR036390">
    <property type="entry name" value="WH_DNA-bd_sf"/>
</dbReference>
<dbReference type="CDD" id="cd00090">
    <property type="entry name" value="HTH_ARSR"/>
    <property type="match status" value="1"/>
</dbReference>
<proteinExistence type="predicted"/>
<name>A0A346A3U5_9HYPH</name>
<dbReference type="InterPro" id="IPR011991">
    <property type="entry name" value="ArsR-like_HTH"/>
</dbReference>
<dbReference type="InterPro" id="IPR036388">
    <property type="entry name" value="WH-like_DNA-bd_sf"/>
</dbReference>
<dbReference type="PANTHER" id="PTHR33154">
    <property type="entry name" value="TRANSCRIPTIONAL REGULATOR, ARSR FAMILY"/>
    <property type="match status" value="1"/>
</dbReference>
<evidence type="ECO:0000313" key="5">
    <source>
        <dbReference type="EMBL" id="AXK83842.1"/>
    </source>
</evidence>
<keyword evidence="6" id="KW-1185">Reference proteome</keyword>